<reference evidence="3 4" key="2">
    <citation type="submission" date="2021-03" db="EMBL/GenBank/DDBJ databases">
        <title>Genomic Encyclopedia of Type Strains, Phase IV (KMG-IV): sequencing the most valuable type-strain genomes for metagenomic binning, comparative biology and taxonomic classification.</title>
        <authorList>
            <person name="Goeker M."/>
        </authorList>
    </citation>
    <scope>NUCLEOTIDE SEQUENCE [LARGE SCALE GENOMIC DNA]</scope>
    <source>
        <strain evidence="3 4">DSM 41954</strain>
    </source>
</reference>
<dbReference type="Pfam" id="PF03050">
    <property type="entry name" value="DDE_Tnp_IS66"/>
    <property type="match status" value="1"/>
</dbReference>
<sequence>MLAGALELVQPFEDQSTAHLTAAPLGHADESGVRGAGCQYWMHVICIRLATSYGIHTRRGRRVMDEFGIRPALTGTLVTNTLATSCGGVSSPVGLRLCRV</sequence>
<name>A0A061A2D2_9ACTN</name>
<reference evidence="2" key="1">
    <citation type="submission" date="2014-05" db="EMBL/GenBank/DDBJ databases">
        <authorList>
            <person name="Horn Fabian"/>
        </authorList>
    </citation>
    <scope>NUCLEOTIDE SEQUENCE</scope>
</reference>
<evidence type="ECO:0000313" key="2">
    <source>
        <dbReference type="EMBL" id="CDR10113.1"/>
    </source>
</evidence>
<evidence type="ECO:0000313" key="3">
    <source>
        <dbReference type="EMBL" id="MBP2064943.1"/>
    </source>
</evidence>
<proteinExistence type="predicted"/>
<dbReference type="HOGENOM" id="CLU_2304460_0_0_11"/>
<accession>A0A061A2D2</accession>
<gene>
    <name evidence="3" type="ORF">J2Z30_005969</name>
    <name evidence="2" type="ORF">SIRAN6694</name>
</gene>
<dbReference type="AlphaFoldDB" id="A0A061A2D2"/>
<dbReference type="InterPro" id="IPR004291">
    <property type="entry name" value="Transposase_IS66_central"/>
</dbReference>
<keyword evidence="4" id="KW-1185">Reference proteome</keyword>
<dbReference type="EMBL" id="LK022848">
    <property type="protein sequence ID" value="CDR10113.1"/>
    <property type="molecule type" value="Genomic_DNA"/>
</dbReference>
<evidence type="ECO:0000313" key="4">
    <source>
        <dbReference type="Proteomes" id="UP000756710"/>
    </source>
</evidence>
<dbReference type="EMBL" id="JAGGLR010000017">
    <property type="protein sequence ID" value="MBP2064943.1"/>
    <property type="molecule type" value="Genomic_DNA"/>
</dbReference>
<dbReference type="Proteomes" id="UP000756710">
    <property type="component" value="Unassembled WGS sequence"/>
</dbReference>
<protein>
    <recommendedName>
        <fullName evidence="1">Transposase IS66 central domain-containing protein</fullName>
    </recommendedName>
</protein>
<feature type="domain" description="Transposase IS66 central" evidence="1">
    <location>
        <begin position="5"/>
        <end position="79"/>
    </location>
</feature>
<organism evidence="2">
    <name type="scientific">Streptomyces iranensis</name>
    <dbReference type="NCBI Taxonomy" id="576784"/>
    <lineage>
        <taxon>Bacteria</taxon>
        <taxon>Bacillati</taxon>
        <taxon>Actinomycetota</taxon>
        <taxon>Actinomycetes</taxon>
        <taxon>Kitasatosporales</taxon>
        <taxon>Streptomycetaceae</taxon>
        <taxon>Streptomyces</taxon>
        <taxon>Streptomyces violaceusniger group</taxon>
    </lineage>
</organism>
<evidence type="ECO:0000259" key="1">
    <source>
        <dbReference type="Pfam" id="PF03050"/>
    </source>
</evidence>